<accession>A0A1J5PE82</accession>
<dbReference type="EMBL" id="MLJW01004596">
    <property type="protein sequence ID" value="OIQ69670.1"/>
    <property type="molecule type" value="Genomic_DNA"/>
</dbReference>
<proteinExistence type="predicted"/>
<name>A0A1J5PE82_9ZZZZ</name>
<comment type="caution">
    <text evidence="1">The sequence shown here is derived from an EMBL/GenBank/DDBJ whole genome shotgun (WGS) entry which is preliminary data.</text>
</comment>
<dbReference type="AlphaFoldDB" id="A0A1J5PE82"/>
<reference evidence="1" key="1">
    <citation type="submission" date="2016-10" db="EMBL/GenBank/DDBJ databases">
        <title>Sequence of Gallionella enrichment culture.</title>
        <authorList>
            <person name="Poehlein A."/>
            <person name="Muehling M."/>
            <person name="Daniel R."/>
        </authorList>
    </citation>
    <scope>NUCLEOTIDE SEQUENCE</scope>
</reference>
<sequence length="177" mass="17665">MVTPRIMLLQILADCPAPAAPQCTAFCPITSNRGATVAKASSEPPTMKVSVPAVAPPVPPETGASSAPRPAACARSATARAESTSTVEQSHSTAPLRIAGITSAATARRIAPFGSMVITTFAPRAASAALAALVTPSGIAAMVSKPATSCPALARLAAIGAPMLPNPMNPTFICVPP</sequence>
<protein>
    <submittedName>
        <fullName evidence="1">Uncharacterized protein</fullName>
    </submittedName>
</protein>
<evidence type="ECO:0000313" key="1">
    <source>
        <dbReference type="EMBL" id="OIQ69670.1"/>
    </source>
</evidence>
<organism evidence="1">
    <name type="scientific">mine drainage metagenome</name>
    <dbReference type="NCBI Taxonomy" id="410659"/>
    <lineage>
        <taxon>unclassified sequences</taxon>
        <taxon>metagenomes</taxon>
        <taxon>ecological metagenomes</taxon>
    </lineage>
</organism>
<gene>
    <name evidence="1" type="ORF">GALL_487280</name>
</gene>